<evidence type="ECO:0000313" key="1">
    <source>
        <dbReference type="EMBL" id="XFO65864.1"/>
    </source>
</evidence>
<keyword evidence="2" id="KW-1185">Reference proteome</keyword>
<protein>
    <submittedName>
        <fullName evidence="1">Uncharacterized protein</fullName>
    </submittedName>
</protein>
<sequence>MALKPEEMIIHEYSGRKYRIIDFEGYVLWLRRGDGLYAVDPTALEEFKNCIRNWQQIA</sequence>
<organism evidence="1 2">
    <name type="scientific">Sporomusa silvacetica DSM 10669</name>
    <dbReference type="NCBI Taxonomy" id="1123289"/>
    <lineage>
        <taxon>Bacteria</taxon>
        <taxon>Bacillati</taxon>
        <taxon>Bacillota</taxon>
        <taxon>Negativicutes</taxon>
        <taxon>Selenomonadales</taxon>
        <taxon>Sporomusaceae</taxon>
        <taxon>Sporomusa</taxon>
    </lineage>
</organism>
<gene>
    <name evidence="1" type="ORF">SPSIL_020110</name>
</gene>
<dbReference type="EMBL" id="CP155573">
    <property type="protein sequence ID" value="XFO65864.1"/>
    <property type="molecule type" value="Genomic_DNA"/>
</dbReference>
<proteinExistence type="predicted"/>
<dbReference type="RefSeq" id="WP_169717768.1">
    <property type="nucleotide sequence ID" value="NZ_CP155573.1"/>
</dbReference>
<evidence type="ECO:0000313" key="2">
    <source>
        <dbReference type="Proteomes" id="UP000216752"/>
    </source>
</evidence>
<name>A0ABZ3IKC0_9FIRM</name>
<accession>A0ABZ3IKC0</accession>
<reference evidence="1" key="1">
    <citation type="submission" date="2024-05" db="EMBL/GenBank/DDBJ databases">
        <title>Isolation and characterization of Sporomusa carbonis sp. nov., a carboxydotrophic hydrogenogen in the genus of Sporomusa isolated from a charcoal burning pile.</title>
        <authorList>
            <person name="Boeer T."/>
            <person name="Rosenbaum F."/>
            <person name="Eysell L."/>
            <person name="Mueller V."/>
            <person name="Daniel R."/>
            <person name="Poehlein A."/>
        </authorList>
    </citation>
    <scope>NUCLEOTIDE SEQUENCE [LARGE SCALE GENOMIC DNA]</scope>
    <source>
        <strain evidence="1">DSM 10669</strain>
    </source>
</reference>
<dbReference type="Proteomes" id="UP000216752">
    <property type="component" value="Chromosome"/>
</dbReference>